<name>A0A7G2CEY8_9TRYP</name>
<dbReference type="GO" id="GO:1990113">
    <property type="term" value="P:RNA polymerase I assembly"/>
    <property type="evidence" value="ECO:0007669"/>
    <property type="project" value="TreeGrafter"/>
</dbReference>
<dbReference type="CDD" id="cd23157">
    <property type="entry name" value="Prefoldin_5"/>
    <property type="match status" value="1"/>
</dbReference>
<dbReference type="GO" id="GO:0051082">
    <property type="term" value="F:unfolded protein binding"/>
    <property type="evidence" value="ECO:0007669"/>
    <property type="project" value="InterPro"/>
</dbReference>
<dbReference type="SUPFAM" id="SSF46579">
    <property type="entry name" value="Prefoldin"/>
    <property type="match status" value="1"/>
</dbReference>
<keyword evidence="3" id="KW-1185">Reference proteome</keyword>
<dbReference type="AlphaFoldDB" id="A0A7G2CEY8"/>
<dbReference type="GO" id="GO:1990114">
    <property type="term" value="P:RNA polymerase II core complex assembly"/>
    <property type="evidence" value="ECO:0007669"/>
    <property type="project" value="TreeGrafter"/>
</dbReference>
<comment type="similarity">
    <text evidence="1">Belongs to the prefoldin subunit alpha family.</text>
</comment>
<dbReference type="GO" id="GO:0006457">
    <property type="term" value="P:protein folding"/>
    <property type="evidence" value="ECO:0007669"/>
    <property type="project" value="InterPro"/>
</dbReference>
<dbReference type="VEuPathDB" id="TriTrypDB:ADEAN_000586800"/>
<dbReference type="PANTHER" id="PTHR12674:SF2">
    <property type="entry name" value="PREFOLDIN SUBUNIT 5"/>
    <property type="match status" value="1"/>
</dbReference>
<dbReference type="PANTHER" id="PTHR12674">
    <property type="entry name" value="PREFOLDIN SUBUNIT 5"/>
    <property type="match status" value="1"/>
</dbReference>
<dbReference type="NCBIfam" id="TIGR00293">
    <property type="entry name" value="prefoldin subunit alpha"/>
    <property type="match status" value="1"/>
</dbReference>
<dbReference type="GO" id="GO:0005737">
    <property type="term" value="C:cytoplasm"/>
    <property type="evidence" value="ECO:0007669"/>
    <property type="project" value="TreeGrafter"/>
</dbReference>
<dbReference type="Gene3D" id="1.10.287.370">
    <property type="match status" value="1"/>
</dbReference>
<dbReference type="GO" id="GO:0016272">
    <property type="term" value="C:prefoldin complex"/>
    <property type="evidence" value="ECO:0007669"/>
    <property type="project" value="InterPro"/>
</dbReference>
<reference evidence="2 3" key="1">
    <citation type="submission" date="2020-08" db="EMBL/GenBank/DDBJ databases">
        <authorList>
            <person name="Newling K."/>
            <person name="Davey J."/>
            <person name="Forrester S."/>
        </authorList>
    </citation>
    <scope>NUCLEOTIDE SEQUENCE [LARGE SCALE GENOMIC DNA]</scope>
    <source>
        <strain evidence="3">Crithidia deanei Carvalho (ATCC PRA-265)</strain>
    </source>
</reference>
<evidence type="ECO:0000256" key="1">
    <source>
        <dbReference type="ARBA" id="ARBA00010048"/>
    </source>
</evidence>
<dbReference type="InterPro" id="IPR011599">
    <property type="entry name" value="PFD_alpha_archaea"/>
</dbReference>
<dbReference type="Pfam" id="PF02996">
    <property type="entry name" value="Prefoldin"/>
    <property type="match status" value="1"/>
</dbReference>
<dbReference type="GO" id="GO:1990115">
    <property type="term" value="P:RNA polymerase III assembly"/>
    <property type="evidence" value="ECO:0007669"/>
    <property type="project" value="TreeGrafter"/>
</dbReference>
<accession>A0A7G2CEY8</accession>
<evidence type="ECO:0000313" key="2">
    <source>
        <dbReference type="EMBL" id="CAD2218380.1"/>
    </source>
</evidence>
<gene>
    <name evidence="2" type="ORF">ADEAN_000586800</name>
</gene>
<proteinExistence type="inferred from homology"/>
<dbReference type="InterPro" id="IPR004127">
    <property type="entry name" value="Prefoldin_subunit_alpha"/>
</dbReference>
<sequence length="155" mass="17462">MSSTNVPIQQLQHMHQQLDTDVKNLAAAYDTLNSVRGRFITNKETIESYAKVVKAQDGKGEDTDEVLVAVTASLFVRGNVVPSEKVLIDVGTGYYIEKNMPDACRYFDSRAAKMKEMMDNTEKALTVKQNEKEQVTYALQQRAAEIEAEQQLQQQ</sequence>
<protein>
    <submittedName>
        <fullName evidence="2">Prefoldin subunit, putative</fullName>
    </submittedName>
</protein>
<organism evidence="2 3">
    <name type="scientific">Angomonas deanei</name>
    <dbReference type="NCBI Taxonomy" id="59799"/>
    <lineage>
        <taxon>Eukaryota</taxon>
        <taxon>Discoba</taxon>
        <taxon>Euglenozoa</taxon>
        <taxon>Kinetoplastea</taxon>
        <taxon>Metakinetoplastina</taxon>
        <taxon>Trypanosomatida</taxon>
        <taxon>Trypanosomatidae</taxon>
        <taxon>Strigomonadinae</taxon>
        <taxon>Angomonas</taxon>
    </lineage>
</organism>
<dbReference type="OrthoDB" id="10267474at2759"/>
<dbReference type="EMBL" id="LR877155">
    <property type="protein sequence ID" value="CAD2218380.1"/>
    <property type="molecule type" value="Genomic_DNA"/>
</dbReference>
<evidence type="ECO:0000313" key="3">
    <source>
        <dbReference type="Proteomes" id="UP000515908"/>
    </source>
</evidence>
<dbReference type="Proteomes" id="UP000515908">
    <property type="component" value="Chromosome 11"/>
</dbReference>
<dbReference type="InterPro" id="IPR009053">
    <property type="entry name" value="Prefoldin"/>
</dbReference>